<evidence type="ECO:0000256" key="1">
    <source>
        <dbReference type="ARBA" id="ARBA00007812"/>
    </source>
</evidence>
<dbReference type="InterPro" id="IPR029061">
    <property type="entry name" value="THDP-binding"/>
</dbReference>
<feature type="domain" description="Thiamine pyrophosphate enzyme central" evidence="4">
    <location>
        <begin position="202"/>
        <end position="333"/>
    </location>
</feature>
<dbReference type="InterPro" id="IPR029035">
    <property type="entry name" value="DHS-like_NAD/FAD-binding_dom"/>
</dbReference>
<dbReference type="InterPro" id="IPR045229">
    <property type="entry name" value="TPP_enz"/>
</dbReference>
<dbReference type="GO" id="GO:0030976">
    <property type="term" value="F:thiamine pyrophosphate binding"/>
    <property type="evidence" value="ECO:0007669"/>
    <property type="project" value="InterPro"/>
</dbReference>
<dbReference type="Pfam" id="PF00205">
    <property type="entry name" value="TPP_enzyme_M"/>
    <property type="match status" value="1"/>
</dbReference>
<dbReference type="EMBL" id="CP162599">
    <property type="protein sequence ID" value="XDK33303.1"/>
    <property type="molecule type" value="Genomic_DNA"/>
</dbReference>
<comment type="similarity">
    <text evidence="1 3">Belongs to the TPP enzyme family.</text>
</comment>
<dbReference type="SUPFAM" id="SSF52518">
    <property type="entry name" value="Thiamin diphosphate-binding fold (THDP-binding)"/>
    <property type="match status" value="2"/>
</dbReference>
<reference evidence="7" key="1">
    <citation type="submission" date="2024-07" db="EMBL/GenBank/DDBJ databases">
        <title>Halotolerant mesophilic bacterium Ornithinibacillus sp. 4-3, sp. nov., isolated from soil.</title>
        <authorList>
            <person name="Sidarenka A.V."/>
            <person name="Guliayeva D.E."/>
            <person name="Leanovich S.I."/>
            <person name="Hileuskaya K.S."/>
            <person name="Akhremchuk A.E."/>
            <person name="Sikolenko M.A."/>
            <person name="Valentovich L.N."/>
        </authorList>
    </citation>
    <scope>NUCLEOTIDE SEQUENCE</scope>
    <source>
        <strain evidence="7">4-3</strain>
    </source>
</reference>
<dbReference type="AlphaFoldDB" id="A0AB39HQ48"/>
<dbReference type="InterPro" id="IPR011766">
    <property type="entry name" value="TPP_enzyme_TPP-bd"/>
</dbReference>
<dbReference type="Pfam" id="PF02775">
    <property type="entry name" value="TPP_enzyme_C"/>
    <property type="match status" value="1"/>
</dbReference>
<dbReference type="Gene3D" id="3.40.50.970">
    <property type="match status" value="2"/>
</dbReference>
<evidence type="ECO:0000259" key="6">
    <source>
        <dbReference type="Pfam" id="PF02776"/>
    </source>
</evidence>
<dbReference type="CDD" id="cd00568">
    <property type="entry name" value="TPP_enzymes"/>
    <property type="match status" value="1"/>
</dbReference>
<sequence>MTVNNENTFTMADAIVKELKREGVEVAFGIVSIHNMPIYDAILRDGSIHLVGARGESGAVNMADGYARATGKIGVVITSTGAGAGNTAGSLTEAWNRGVPLLHLSGDVAFPHLGTGKRYIHECKDQLQMMEGASKKAYHVKNPEQISSLMRHAIAEAKALPSGPVTINMPIDFQSVIVPDTTFIDATPEVSKEALKPVHIPEEVVSEIAAAKRPTIWAGGGVLEANAMEELTHFAEKIGAAVISGQSGKGAIREDHPQWIGHFATMPPTKELFEKSDLFISIGTKLRGNETGNWTLPLSENHIKIDLDINAFNLSYPVKYGIVGDAKQVLKQLVEELDKKDVKADAAYIEEVENTRNKLRDNLRAAVHPYDKFVDVMREKAPEDAIFVRDITVPASLWGSRLFNIYQPNTNIYASGGGIGQGLPTAIGAQVGARDKVVMLMAGDGGFMLNVGELATAAQEELPMIVLLFDDKGYGVLRGIQDDVYNRRVGVELFTPDFVTLGESMGFESVRIKDAEEFAEELEKAIASKKPSMIVVDMNAVGPMASRGATAPDLVNNYIPKKRFED</sequence>
<dbReference type="SUPFAM" id="SSF52467">
    <property type="entry name" value="DHS-like NAD/FAD-binding domain"/>
    <property type="match status" value="1"/>
</dbReference>
<proteinExistence type="inferred from homology"/>
<evidence type="ECO:0000313" key="7">
    <source>
        <dbReference type="EMBL" id="XDK33303.1"/>
    </source>
</evidence>
<dbReference type="PANTHER" id="PTHR18968">
    <property type="entry name" value="THIAMINE PYROPHOSPHATE ENZYMES"/>
    <property type="match status" value="1"/>
</dbReference>
<organism evidence="7">
    <name type="scientific">Ornithinibacillus sp. 4-3</name>
    <dbReference type="NCBI Taxonomy" id="3231488"/>
    <lineage>
        <taxon>Bacteria</taxon>
        <taxon>Bacillati</taxon>
        <taxon>Bacillota</taxon>
        <taxon>Bacilli</taxon>
        <taxon>Bacillales</taxon>
        <taxon>Bacillaceae</taxon>
        <taxon>Ornithinibacillus</taxon>
    </lineage>
</organism>
<dbReference type="NCBIfam" id="NF005470">
    <property type="entry name" value="PRK07064.1"/>
    <property type="match status" value="1"/>
</dbReference>
<gene>
    <name evidence="7" type="ORF">AB4Y30_02735</name>
</gene>
<dbReference type="PANTHER" id="PTHR18968:SF13">
    <property type="entry name" value="ACETOLACTATE SYNTHASE CATALYTIC SUBUNIT, MITOCHONDRIAL"/>
    <property type="match status" value="1"/>
</dbReference>
<dbReference type="GO" id="GO:0050660">
    <property type="term" value="F:flavin adenine dinucleotide binding"/>
    <property type="evidence" value="ECO:0007669"/>
    <property type="project" value="TreeGrafter"/>
</dbReference>
<dbReference type="CDD" id="cd07035">
    <property type="entry name" value="TPP_PYR_POX_like"/>
    <property type="match status" value="1"/>
</dbReference>
<dbReference type="GO" id="GO:0005948">
    <property type="term" value="C:acetolactate synthase complex"/>
    <property type="evidence" value="ECO:0007669"/>
    <property type="project" value="TreeGrafter"/>
</dbReference>
<dbReference type="Pfam" id="PF02776">
    <property type="entry name" value="TPP_enzyme_N"/>
    <property type="match status" value="1"/>
</dbReference>
<evidence type="ECO:0000259" key="5">
    <source>
        <dbReference type="Pfam" id="PF02775"/>
    </source>
</evidence>
<name>A0AB39HQ48_9BACI</name>
<dbReference type="InterPro" id="IPR012000">
    <property type="entry name" value="Thiamin_PyroP_enz_cen_dom"/>
</dbReference>
<dbReference type="Gene3D" id="3.40.50.1220">
    <property type="entry name" value="TPP-binding domain"/>
    <property type="match status" value="1"/>
</dbReference>
<feature type="domain" description="Thiamine pyrophosphate enzyme N-terminal TPP-binding" evidence="6">
    <location>
        <begin position="10"/>
        <end position="129"/>
    </location>
</feature>
<feature type="domain" description="Thiamine pyrophosphate enzyme TPP-binding" evidence="5">
    <location>
        <begin position="396"/>
        <end position="536"/>
    </location>
</feature>
<evidence type="ECO:0000259" key="4">
    <source>
        <dbReference type="Pfam" id="PF00205"/>
    </source>
</evidence>
<keyword evidence="2 3" id="KW-0786">Thiamine pyrophosphate</keyword>
<protein>
    <submittedName>
        <fullName evidence="7">Thiamine pyrophosphate-binding protein</fullName>
    </submittedName>
</protein>
<accession>A0AB39HQ48</accession>
<dbReference type="InterPro" id="IPR012001">
    <property type="entry name" value="Thiamin_PyroP_enz_TPP-bd_dom"/>
</dbReference>
<dbReference type="GO" id="GO:0003984">
    <property type="term" value="F:acetolactate synthase activity"/>
    <property type="evidence" value="ECO:0007669"/>
    <property type="project" value="TreeGrafter"/>
</dbReference>
<dbReference type="RefSeq" id="WP_368653985.1">
    <property type="nucleotide sequence ID" value="NZ_CP162599.1"/>
</dbReference>
<dbReference type="GO" id="GO:0000287">
    <property type="term" value="F:magnesium ion binding"/>
    <property type="evidence" value="ECO:0007669"/>
    <property type="project" value="InterPro"/>
</dbReference>
<evidence type="ECO:0000256" key="2">
    <source>
        <dbReference type="ARBA" id="ARBA00023052"/>
    </source>
</evidence>
<dbReference type="GO" id="GO:0009097">
    <property type="term" value="P:isoleucine biosynthetic process"/>
    <property type="evidence" value="ECO:0007669"/>
    <property type="project" value="TreeGrafter"/>
</dbReference>
<evidence type="ECO:0000256" key="3">
    <source>
        <dbReference type="RuleBase" id="RU362132"/>
    </source>
</evidence>
<dbReference type="GO" id="GO:0009099">
    <property type="term" value="P:L-valine biosynthetic process"/>
    <property type="evidence" value="ECO:0007669"/>
    <property type="project" value="TreeGrafter"/>
</dbReference>